<feature type="compositionally biased region" description="Low complexity" evidence="1">
    <location>
        <begin position="28"/>
        <end position="38"/>
    </location>
</feature>
<dbReference type="PANTHER" id="PTHR39611:SF2">
    <property type="entry name" value="HYDROXYPROLINE-RICH GLYCOPROTEIN DZ-HRGP"/>
    <property type="match status" value="1"/>
</dbReference>
<feature type="domain" description="DUF7514" evidence="2">
    <location>
        <begin position="48"/>
        <end position="220"/>
    </location>
</feature>
<reference evidence="3 4" key="1">
    <citation type="journal article" date="2024" name="Front Chem Biol">
        <title>Unveiling the potential of Daldinia eschscholtzii MFLUCC 19-0629 through bioactivity and bioinformatics studies for enhanced sustainable agriculture production.</title>
        <authorList>
            <person name="Brooks S."/>
            <person name="Weaver J.A."/>
            <person name="Klomchit A."/>
            <person name="Alharthi S.A."/>
            <person name="Onlamun T."/>
            <person name="Nurani R."/>
            <person name="Vong T.K."/>
            <person name="Alberti F."/>
            <person name="Greco C."/>
        </authorList>
    </citation>
    <scope>NUCLEOTIDE SEQUENCE [LARGE SCALE GENOMIC DNA]</scope>
    <source>
        <strain evidence="3">MFLUCC 19-0629</strain>
    </source>
</reference>
<organism evidence="3 4">
    <name type="scientific">Daldinia eschscholtzii</name>
    <dbReference type="NCBI Taxonomy" id="292717"/>
    <lineage>
        <taxon>Eukaryota</taxon>
        <taxon>Fungi</taxon>
        <taxon>Dikarya</taxon>
        <taxon>Ascomycota</taxon>
        <taxon>Pezizomycotina</taxon>
        <taxon>Sordariomycetes</taxon>
        <taxon>Xylariomycetidae</taxon>
        <taxon>Xylariales</taxon>
        <taxon>Hypoxylaceae</taxon>
        <taxon>Daldinia</taxon>
    </lineage>
</organism>
<feature type="compositionally biased region" description="Basic and acidic residues" evidence="1">
    <location>
        <begin position="225"/>
        <end position="244"/>
    </location>
</feature>
<gene>
    <name evidence="3" type="ORF">Daesc_009279</name>
</gene>
<dbReference type="EMBL" id="JBANMG010000009">
    <property type="protein sequence ID" value="KAK6949205.1"/>
    <property type="molecule type" value="Genomic_DNA"/>
</dbReference>
<feature type="compositionally biased region" description="Basic and acidic residues" evidence="1">
    <location>
        <begin position="503"/>
        <end position="549"/>
    </location>
</feature>
<evidence type="ECO:0000256" key="1">
    <source>
        <dbReference type="SAM" id="MobiDB-lite"/>
    </source>
</evidence>
<feature type="region of interest" description="Disordered" evidence="1">
    <location>
        <begin position="225"/>
        <end position="264"/>
    </location>
</feature>
<feature type="compositionally biased region" description="Basic and acidic residues" evidence="1">
    <location>
        <begin position="556"/>
        <end position="593"/>
    </location>
</feature>
<name>A0AAX6M981_9PEZI</name>
<feature type="region of interest" description="Disordered" evidence="1">
    <location>
        <begin position="1"/>
        <end position="43"/>
    </location>
</feature>
<feature type="compositionally biased region" description="Low complexity" evidence="1">
    <location>
        <begin position="360"/>
        <end position="379"/>
    </location>
</feature>
<proteinExistence type="predicted"/>
<evidence type="ECO:0000313" key="3">
    <source>
        <dbReference type="EMBL" id="KAK6949205.1"/>
    </source>
</evidence>
<accession>A0AAX6M981</accession>
<dbReference type="AlphaFoldDB" id="A0AAX6M981"/>
<sequence>MASLKADSSEPAATAPTPNDTPHPKPQSQPESPSQSKTPEPDPKEYYGYLFDGKLPTPILDALLRAIGQYIVGLVLFLTFMLRLQSTNIGDTNVHELNPIKLAAFYRAVGGDYDQLFLHCPFKSISYIWQALGVQHTLQPTDDPFEEPSVPALTLKGFVRWEAIQILLEPQEHVPFMQFAVRNWALVHPDTGKPFPPDLPAEAFPAECDPETDAWHKECARRLREEATPKDEHPPRRRESEPRVHTAFTHVRNPPSNTAAPRQRPEMDYFQRERPVSYAHVSRSNYAGPYFSGPIPPRQRRMSSSNSGSSSLGGSSSSSPDRPPRRPSFSEIRRSEMDDIRPSSHLDPRRPHVPHRHSQSRPYSPSPSDSDSDVPPRASSKSRVHGPIPPPPTIRRMPVVTPVTPPIPIRSHRSEIRPDIRPDVRPDDVRRRSLPAEIKQKVTSFLSGTSERHRSNSREKRHPPNVAPTVRFRRERPSRLSRSVSGESYPSDESEAGIPKYPLRRDREHERIRDRVIEKERLREREREEELERRRSRERAYLRPAEPRRASSHADIGGRSRDYAWDSRDRSRDSDYDWDGRRVVTADERDSRDRRRYKDRRHSPIVTGVGGRRYPGEPGWK</sequence>
<protein>
    <recommendedName>
        <fullName evidence="2">DUF7514 domain-containing protein</fullName>
    </recommendedName>
</protein>
<dbReference type="Pfam" id="PF24355">
    <property type="entry name" value="DUF7514"/>
    <property type="match status" value="1"/>
</dbReference>
<comment type="caution">
    <text evidence="3">The sequence shown here is derived from an EMBL/GenBank/DDBJ whole genome shotgun (WGS) entry which is preliminary data.</text>
</comment>
<dbReference type="InterPro" id="IPR055936">
    <property type="entry name" value="DUF7514"/>
</dbReference>
<feature type="compositionally biased region" description="Basic residues" evidence="1">
    <location>
        <begin position="594"/>
        <end position="603"/>
    </location>
</feature>
<evidence type="ECO:0000313" key="4">
    <source>
        <dbReference type="Proteomes" id="UP001369815"/>
    </source>
</evidence>
<feature type="compositionally biased region" description="Low complexity" evidence="1">
    <location>
        <begin position="302"/>
        <end position="320"/>
    </location>
</feature>
<evidence type="ECO:0000259" key="2">
    <source>
        <dbReference type="Pfam" id="PF24355"/>
    </source>
</evidence>
<feature type="compositionally biased region" description="Basic and acidic residues" evidence="1">
    <location>
        <begin position="331"/>
        <end position="350"/>
    </location>
</feature>
<feature type="compositionally biased region" description="Basic and acidic residues" evidence="1">
    <location>
        <begin position="412"/>
        <end position="431"/>
    </location>
</feature>
<dbReference type="PANTHER" id="PTHR39611">
    <property type="entry name" value="HYDROXYPROLINE-RICH GLYCOPROTEIN DZ-HRGP-RELATED"/>
    <property type="match status" value="1"/>
</dbReference>
<feature type="region of interest" description="Disordered" evidence="1">
    <location>
        <begin position="280"/>
        <end position="621"/>
    </location>
</feature>
<dbReference type="Proteomes" id="UP001369815">
    <property type="component" value="Unassembled WGS sequence"/>
</dbReference>
<keyword evidence="4" id="KW-1185">Reference proteome</keyword>